<organism evidence="1 2">
    <name type="scientific">Longispora fulva</name>
    <dbReference type="NCBI Taxonomy" id="619741"/>
    <lineage>
        <taxon>Bacteria</taxon>
        <taxon>Bacillati</taxon>
        <taxon>Actinomycetota</taxon>
        <taxon>Actinomycetes</taxon>
        <taxon>Micromonosporales</taxon>
        <taxon>Micromonosporaceae</taxon>
        <taxon>Longispora</taxon>
    </lineage>
</organism>
<dbReference type="Pfam" id="PF13814">
    <property type="entry name" value="Replic_Relax"/>
    <property type="match status" value="1"/>
</dbReference>
<accession>A0A8J7KW63</accession>
<dbReference type="AlphaFoldDB" id="A0A8J7KW63"/>
<dbReference type="EMBL" id="JADOUF010000001">
    <property type="protein sequence ID" value="MBG6136157.1"/>
    <property type="molecule type" value="Genomic_DNA"/>
</dbReference>
<proteinExistence type="predicted"/>
<keyword evidence="2" id="KW-1185">Reference proteome</keyword>
<sequence>MSTRQNPYNRYSIFDNTRHITPRDQHLLDLLAEHHVLSTRQIAALFYPSLRRAQDRLVVLHRAEVLSRHTWGTATGGATDYLYSLGPLGARLRPNASYDLDRPRRVSPRNHMERMSRLVSSPSLNHTVGVNQFFVDLSARARTDARCALVRWWSERRATAVYDRSGIHPDGHGIWRCGEKTVGFFLEHDNGTENHARVVSKFAAYRELAAHGPTYPVLLWVPSRGRRDNLLASLTGVGVPAAVAIQGADPAARVWYLAGFGGPYHLHDLPSDHGPDSAINPGRFHP</sequence>
<gene>
    <name evidence="1" type="ORF">IW245_002351</name>
</gene>
<evidence type="ECO:0008006" key="3">
    <source>
        <dbReference type="Google" id="ProtNLM"/>
    </source>
</evidence>
<dbReference type="InterPro" id="IPR025855">
    <property type="entry name" value="Replic_Relax"/>
</dbReference>
<evidence type="ECO:0000313" key="1">
    <source>
        <dbReference type="EMBL" id="MBG6136157.1"/>
    </source>
</evidence>
<name>A0A8J7KW63_9ACTN</name>
<comment type="caution">
    <text evidence="1">The sequence shown here is derived from an EMBL/GenBank/DDBJ whole genome shotgun (WGS) entry which is preliminary data.</text>
</comment>
<reference evidence="1" key="1">
    <citation type="submission" date="2020-11" db="EMBL/GenBank/DDBJ databases">
        <title>Sequencing the genomes of 1000 actinobacteria strains.</title>
        <authorList>
            <person name="Klenk H.-P."/>
        </authorList>
    </citation>
    <scope>NUCLEOTIDE SEQUENCE</scope>
    <source>
        <strain evidence="1">DSM 45356</strain>
    </source>
</reference>
<protein>
    <recommendedName>
        <fullName evidence="3">Protein involved in plasmid replication-relaxation</fullName>
    </recommendedName>
</protein>
<dbReference type="Proteomes" id="UP000622552">
    <property type="component" value="Unassembled WGS sequence"/>
</dbReference>
<dbReference type="RefSeq" id="WP_197003173.1">
    <property type="nucleotide sequence ID" value="NZ_BONS01000038.1"/>
</dbReference>
<evidence type="ECO:0000313" key="2">
    <source>
        <dbReference type="Proteomes" id="UP000622552"/>
    </source>
</evidence>